<dbReference type="Proteomes" id="UP000297025">
    <property type="component" value="Chromosome"/>
</dbReference>
<evidence type="ECO:0000313" key="3">
    <source>
        <dbReference type="Proteomes" id="UP000297025"/>
    </source>
</evidence>
<organism evidence="2 3">
    <name type="scientific">Nocardioides daphniae</name>
    <dbReference type="NCBI Taxonomy" id="402297"/>
    <lineage>
        <taxon>Bacteria</taxon>
        <taxon>Bacillati</taxon>
        <taxon>Actinomycetota</taxon>
        <taxon>Actinomycetes</taxon>
        <taxon>Propionibacteriales</taxon>
        <taxon>Nocardioidaceae</taxon>
        <taxon>Nocardioides</taxon>
    </lineage>
</organism>
<sequence length="94" mass="9288">MSSKSSGSRARRATTSGSPAALAVASMGAYELTEKSVGVTPIARSDSMVTIESLPPPTATSGRTGSETAGAPGASSARSGASIRGRSACGTWLR</sequence>
<gene>
    <name evidence="2" type="ORF">E2C04_12305</name>
</gene>
<feature type="region of interest" description="Disordered" evidence="1">
    <location>
        <begin position="1"/>
        <end position="20"/>
    </location>
</feature>
<proteinExistence type="predicted"/>
<dbReference type="EMBL" id="CP038462">
    <property type="protein sequence ID" value="QCC77772.1"/>
    <property type="molecule type" value="Genomic_DNA"/>
</dbReference>
<name>A0A4P7UC48_9ACTN</name>
<protein>
    <submittedName>
        <fullName evidence="2">Uncharacterized protein</fullName>
    </submittedName>
</protein>
<dbReference type="RefSeq" id="WP_135832815.1">
    <property type="nucleotide sequence ID" value="NZ_CP038462.1"/>
</dbReference>
<dbReference type="KEGG" id="ndp:E2C04_12305"/>
<feature type="region of interest" description="Disordered" evidence="1">
    <location>
        <begin position="48"/>
        <end position="94"/>
    </location>
</feature>
<feature type="compositionally biased region" description="Low complexity" evidence="1">
    <location>
        <begin position="69"/>
        <end position="94"/>
    </location>
</feature>
<dbReference type="AlphaFoldDB" id="A0A4P7UC48"/>
<accession>A0A4P7UC48</accession>
<feature type="compositionally biased region" description="Low complexity" evidence="1">
    <location>
        <begin position="1"/>
        <end position="18"/>
    </location>
</feature>
<reference evidence="2 3" key="1">
    <citation type="journal article" date="2008" name="Int. J. Syst. Evol. Microbiol.">
        <title>Nocardioides daphniae sp. nov., isolated from Daphnia cucullata (Crustacea: Cladocera).</title>
        <authorList>
            <person name="Toth E.M."/>
            <person name="Keki Z."/>
            <person name="Homonnay Z.G."/>
            <person name="Borsodi A.K."/>
            <person name="Marialigeti K."/>
            <person name="Schumann P."/>
        </authorList>
    </citation>
    <scope>NUCLEOTIDE SEQUENCE [LARGE SCALE GENOMIC DNA]</scope>
    <source>
        <strain evidence="2 3">JCM 16608</strain>
    </source>
</reference>
<evidence type="ECO:0000256" key="1">
    <source>
        <dbReference type="SAM" id="MobiDB-lite"/>
    </source>
</evidence>
<evidence type="ECO:0000313" key="2">
    <source>
        <dbReference type="EMBL" id="QCC77772.1"/>
    </source>
</evidence>